<feature type="region of interest" description="Disordered" evidence="1">
    <location>
        <begin position="1"/>
        <end position="26"/>
    </location>
</feature>
<dbReference type="EMBL" id="QVQW01000007">
    <property type="protein sequence ID" value="RKU47852.1"/>
    <property type="molecule type" value="Genomic_DNA"/>
</dbReference>
<sequence length="73" mass="8208">MGPFASKCGETNPTKHAQTMSCRGSQSPYSYHHQAIQDVRKRLLLRCFLLLRGLPRPQINNLSLPLGQSKEIS</sequence>
<accession>A0A420YIY5</accession>
<feature type="compositionally biased region" description="Polar residues" evidence="1">
    <location>
        <begin position="9"/>
        <end position="26"/>
    </location>
</feature>
<gene>
    <name evidence="2" type="ORF">DL546_008416</name>
</gene>
<dbReference type="AlphaFoldDB" id="A0A420YIY5"/>
<dbReference type="Proteomes" id="UP000275385">
    <property type="component" value="Unassembled WGS sequence"/>
</dbReference>
<reference evidence="2 3" key="1">
    <citation type="submission" date="2018-08" db="EMBL/GenBank/DDBJ databases">
        <title>Draft genome of the lignicolous fungus Coniochaeta pulveracea.</title>
        <authorList>
            <person name="Borstlap C.J."/>
            <person name="De Witt R.N."/>
            <person name="Botha A."/>
            <person name="Volschenk H."/>
        </authorList>
    </citation>
    <scope>NUCLEOTIDE SEQUENCE [LARGE SCALE GENOMIC DNA]</scope>
    <source>
        <strain evidence="2 3">CAB683</strain>
    </source>
</reference>
<evidence type="ECO:0000313" key="2">
    <source>
        <dbReference type="EMBL" id="RKU47852.1"/>
    </source>
</evidence>
<name>A0A420YIY5_9PEZI</name>
<evidence type="ECO:0000313" key="3">
    <source>
        <dbReference type="Proteomes" id="UP000275385"/>
    </source>
</evidence>
<keyword evidence="3" id="KW-1185">Reference proteome</keyword>
<organism evidence="2 3">
    <name type="scientific">Coniochaeta pulveracea</name>
    <dbReference type="NCBI Taxonomy" id="177199"/>
    <lineage>
        <taxon>Eukaryota</taxon>
        <taxon>Fungi</taxon>
        <taxon>Dikarya</taxon>
        <taxon>Ascomycota</taxon>
        <taxon>Pezizomycotina</taxon>
        <taxon>Sordariomycetes</taxon>
        <taxon>Sordariomycetidae</taxon>
        <taxon>Coniochaetales</taxon>
        <taxon>Coniochaetaceae</taxon>
        <taxon>Coniochaeta</taxon>
    </lineage>
</organism>
<evidence type="ECO:0000256" key="1">
    <source>
        <dbReference type="SAM" id="MobiDB-lite"/>
    </source>
</evidence>
<comment type="caution">
    <text evidence="2">The sequence shown here is derived from an EMBL/GenBank/DDBJ whole genome shotgun (WGS) entry which is preliminary data.</text>
</comment>
<proteinExistence type="predicted"/>
<protein>
    <submittedName>
        <fullName evidence="2">Uncharacterized protein</fullName>
    </submittedName>
</protein>